<keyword evidence="2" id="KW-1133">Transmembrane helix</keyword>
<name>A0A1Y5SMH2_9RHOB</name>
<sequence length="65" mass="6814">MPVDFMDWVVVISAIFAGLAVLVAFMRRPKKTTNVVKRGDGNSLTGGDGTTSNTVEDGNNNTLGG</sequence>
<evidence type="ECO:0000256" key="1">
    <source>
        <dbReference type="SAM" id="MobiDB-lite"/>
    </source>
</evidence>
<evidence type="ECO:0000313" key="3">
    <source>
        <dbReference type="EMBL" id="SLN41050.1"/>
    </source>
</evidence>
<dbReference type="RefSeq" id="WP_085849035.1">
    <property type="nucleotide sequence ID" value="NZ_FNZV01000004.1"/>
</dbReference>
<gene>
    <name evidence="3" type="ORF">PAM7971_01881</name>
</gene>
<keyword evidence="2" id="KW-0472">Membrane</keyword>
<dbReference type="EMBL" id="FWFW01000005">
    <property type="protein sequence ID" value="SLN41050.1"/>
    <property type="molecule type" value="Genomic_DNA"/>
</dbReference>
<feature type="region of interest" description="Disordered" evidence="1">
    <location>
        <begin position="34"/>
        <end position="65"/>
    </location>
</feature>
<feature type="compositionally biased region" description="Polar residues" evidence="1">
    <location>
        <begin position="50"/>
        <end position="65"/>
    </location>
</feature>
<keyword evidence="2" id="KW-0812">Transmembrane</keyword>
<reference evidence="3 4" key="1">
    <citation type="submission" date="2017-03" db="EMBL/GenBank/DDBJ databases">
        <authorList>
            <person name="Afonso C.L."/>
            <person name="Miller P.J."/>
            <person name="Scott M.A."/>
            <person name="Spackman E."/>
            <person name="Goraichik I."/>
            <person name="Dimitrov K.M."/>
            <person name="Suarez D.L."/>
            <person name="Swayne D.E."/>
        </authorList>
    </citation>
    <scope>NUCLEOTIDE SEQUENCE [LARGE SCALE GENOMIC DNA]</scope>
    <source>
        <strain evidence="3 4">CECT 7971</strain>
    </source>
</reference>
<proteinExistence type="predicted"/>
<feature type="transmembrane region" description="Helical" evidence="2">
    <location>
        <begin position="6"/>
        <end position="25"/>
    </location>
</feature>
<protein>
    <submittedName>
        <fullName evidence="3">Uncharacterized protein</fullName>
    </submittedName>
</protein>
<evidence type="ECO:0000313" key="4">
    <source>
        <dbReference type="Proteomes" id="UP000193307"/>
    </source>
</evidence>
<organism evidence="3 4">
    <name type="scientific">Pacificibacter marinus</name>
    <dbReference type="NCBI Taxonomy" id="658057"/>
    <lineage>
        <taxon>Bacteria</taxon>
        <taxon>Pseudomonadati</taxon>
        <taxon>Pseudomonadota</taxon>
        <taxon>Alphaproteobacteria</taxon>
        <taxon>Rhodobacterales</taxon>
        <taxon>Roseobacteraceae</taxon>
        <taxon>Pacificibacter</taxon>
    </lineage>
</organism>
<dbReference type="AlphaFoldDB" id="A0A1Y5SMH2"/>
<evidence type="ECO:0000256" key="2">
    <source>
        <dbReference type="SAM" id="Phobius"/>
    </source>
</evidence>
<dbReference type="Proteomes" id="UP000193307">
    <property type="component" value="Unassembled WGS sequence"/>
</dbReference>
<dbReference type="STRING" id="658057.SAMN04488032_104196"/>
<accession>A0A1Y5SMH2</accession>
<keyword evidence="4" id="KW-1185">Reference proteome</keyword>